<organism evidence="7 8">
    <name type="scientific">Prorocentrum cordatum</name>
    <dbReference type="NCBI Taxonomy" id="2364126"/>
    <lineage>
        <taxon>Eukaryota</taxon>
        <taxon>Sar</taxon>
        <taxon>Alveolata</taxon>
        <taxon>Dinophyceae</taxon>
        <taxon>Prorocentrales</taxon>
        <taxon>Prorocentraceae</taxon>
        <taxon>Prorocentrum</taxon>
    </lineage>
</organism>
<dbReference type="Pfam" id="PF00443">
    <property type="entry name" value="UCH"/>
    <property type="match status" value="1"/>
</dbReference>
<evidence type="ECO:0000259" key="5">
    <source>
        <dbReference type="PROSITE" id="PS50157"/>
    </source>
</evidence>
<keyword evidence="1" id="KW-0863">Zinc-finger</keyword>
<proteinExistence type="inferred from homology"/>
<evidence type="ECO:0000256" key="2">
    <source>
        <dbReference type="RuleBase" id="RU363044"/>
    </source>
</evidence>
<protein>
    <recommendedName>
        <fullName evidence="2">ATP-dependent DNA helicase</fullName>
        <ecNumber evidence="2">5.6.2.3</ecNumber>
    </recommendedName>
</protein>
<dbReference type="InterPro" id="IPR013087">
    <property type="entry name" value="Znf_C2H2_type"/>
</dbReference>
<dbReference type="InterPro" id="IPR046700">
    <property type="entry name" value="DUF6570"/>
</dbReference>
<gene>
    <name evidence="7" type="ORF">PCOR1329_LOCUS30804</name>
</gene>
<dbReference type="InterPro" id="IPR027417">
    <property type="entry name" value="P-loop_NTPase"/>
</dbReference>
<name>A0ABN9SML3_9DINO</name>
<comment type="cofactor">
    <cofactor evidence="2">
        <name>Mg(2+)</name>
        <dbReference type="ChEBI" id="CHEBI:18420"/>
    </cofactor>
</comment>
<evidence type="ECO:0000313" key="7">
    <source>
        <dbReference type="EMBL" id="CAK0832957.1"/>
    </source>
</evidence>
<dbReference type="PANTHER" id="PTHR47642:SF5">
    <property type="entry name" value="ATP-DEPENDENT DNA HELICASE"/>
    <property type="match status" value="1"/>
</dbReference>
<keyword evidence="2" id="KW-0233">DNA recombination</keyword>
<evidence type="ECO:0000313" key="8">
    <source>
        <dbReference type="Proteomes" id="UP001189429"/>
    </source>
</evidence>
<dbReference type="SUPFAM" id="SSF54001">
    <property type="entry name" value="Cysteine proteinases"/>
    <property type="match status" value="1"/>
</dbReference>
<dbReference type="PROSITE" id="PS00973">
    <property type="entry name" value="USP_2"/>
    <property type="match status" value="1"/>
</dbReference>
<dbReference type="PANTHER" id="PTHR47642">
    <property type="entry name" value="ATP-DEPENDENT DNA HELICASE"/>
    <property type="match status" value="1"/>
</dbReference>
<keyword evidence="3" id="KW-0175">Coiled coil</keyword>
<evidence type="ECO:0000256" key="3">
    <source>
        <dbReference type="SAM" id="Coils"/>
    </source>
</evidence>
<dbReference type="SUPFAM" id="SSF52540">
    <property type="entry name" value="P-loop containing nucleoside triphosphate hydrolases"/>
    <property type="match status" value="2"/>
</dbReference>
<feature type="compositionally biased region" description="Polar residues" evidence="4">
    <location>
        <begin position="892"/>
        <end position="904"/>
    </location>
</feature>
<feature type="compositionally biased region" description="Basic and acidic residues" evidence="4">
    <location>
        <begin position="2290"/>
        <end position="2301"/>
    </location>
</feature>
<evidence type="ECO:0000259" key="6">
    <source>
        <dbReference type="PROSITE" id="PS50235"/>
    </source>
</evidence>
<keyword evidence="2" id="KW-0347">Helicase</keyword>
<feature type="coiled-coil region" evidence="3">
    <location>
        <begin position="600"/>
        <end position="635"/>
    </location>
</feature>
<dbReference type="Proteomes" id="UP001189429">
    <property type="component" value="Unassembled WGS sequence"/>
</dbReference>
<feature type="compositionally biased region" description="Pro residues" evidence="4">
    <location>
        <begin position="1124"/>
        <end position="1141"/>
    </location>
</feature>
<dbReference type="InterPro" id="IPR028889">
    <property type="entry name" value="USP"/>
</dbReference>
<comment type="caution">
    <text evidence="7">The sequence shown here is derived from an EMBL/GenBank/DDBJ whole genome shotgun (WGS) entry which is preliminary data.</text>
</comment>
<dbReference type="InterPro" id="IPR018200">
    <property type="entry name" value="USP_CS"/>
</dbReference>
<dbReference type="Gene3D" id="3.90.70.10">
    <property type="entry name" value="Cysteine proteinases"/>
    <property type="match status" value="1"/>
</dbReference>
<feature type="compositionally biased region" description="Low complexity" evidence="4">
    <location>
        <begin position="2371"/>
        <end position="2382"/>
    </location>
</feature>
<feature type="region of interest" description="Disordered" evidence="4">
    <location>
        <begin position="2333"/>
        <end position="2409"/>
    </location>
</feature>
<dbReference type="InterPro" id="IPR010285">
    <property type="entry name" value="DNA_helicase_pif1-like_DEAD"/>
</dbReference>
<dbReference type="EC" id="5.6.2.3" evidence="2"/>
<feature type="region of interest" description="Disordered" evidence="4">
    <location>
        <begin position="881"/>
        <end position="926"/>
    </location>
</feature>
<keyword evidence="2" id="KW-0378">Hydrolase</keyword>
<keyword evidence="2" id="KW-0234">DNA repair</keyword>
<feature type="compositionally biased region" description="Basic and acidic residues" evidence="4">
    <location>
        <begin position="2269"/>
        <end position="2280"/>
    </location>
</feature>
<dbReference type="InterPro" id="IPR051055">
    <property type="entry name" value="PIF1_helicase"/>
</dbReference>
<feature type="compositionally biased region" description="Low complexity" evidence="4">
    <location>
        <begin position="2302"/>
        <end position="2315"/>
    </location>
</feature>
<dbReference type="Gene3D" id="3.40.50.300">
    <property type="entry name" value="P-loop containing nucleotide triphosphate hydrolases"/>
    <property type="match status" value="1"/>
</dbReference>
<comment type="catalytic activity">
    <reaction evidence="2">
        <text>ATP + H2O = ADP + phosphate + H(+)</text>
        <dbReference type="Rhea" id="RHEA:13065"/>
        <dbReference type="ChEBI" id="CHEBI:15377"/>
        <dbReference type="ChEBI" id="CHEBI:15378"/>
        <dbReference type="ChEBI" id="CHEBI:30616"/>
        <dbReference type="ChEBI" id="CHEBI:43474"/>
        <dbReference type="ChEBI" id="CHEBI:456216"/>
        <dbReference type="EC" id="5.6.2.3"/>
    </reaction>
</comment>
<feature type="region of interest" description="Disordered" evidence="4">
    <location>
        <begin position="1103"/>
        <end position="1162"/>
    </location>
</feature>
<feature type="region of interest" description="Disordered" evidence="4">
    <location>
        <begin position="1680"/>
        <end position="1699"/>
    </location>
</feature>
<dbReference type="InterPro" id="IPR001394">
    <property type="entry name" value="Peptidase_C19_UCH"/>
</dbReference>
<keyword evidence="2" id="KW-0067">ATP-binding</keyword>
<dbReference type="PROSITE" id="PS50157">
    <property type="entry name" value="ZINC_FINGER_C2H2_2"/>
    <property type="match status" value="1"/>
</dbReference>
<dbReference type="InterPro" id="IPR038765">
    <property type="entry name" value="Papain-like_cys_pep_sf"/>
</dbReference>
<feature type="compositionally biased region" description="Low complexity" evidence="4">
    <location>
        <begin position="2433"/>
        <end position="2454"/>
    </location>
</feature>
<feature type="region of interest" description="Disordered" evidence="4">
    <location>
        <begin position="1"/>
        <end position="20"/>
    </location>
</feature>
<dbReference type="Pfam" id="PF20209">
    <property type="entry name" value="DUF6570"/>
    <property type="match status" value="1"/>
</dbReference>
<dbReference type="PROSITE" id="PS50235">
    <property type="entry name" value="USP_3"/>
    <property type="match status" value="1"/>
</dbReference>
<feature type="region of interest" description="Disordered" evidence="4">
    <location>
        <begin position="2421"/>
        <end position="2460"/>
    </location>
</feature>
<reference evidence="7" key="1">
    <citation type="submission" date="2023-10" db="EMBL/GenBank/DDBJ databases">
        <authorList>
            <person name="Chen Y."/>
            <person name="Shah S."/>
            <person name="Dougan E. K."/>
            <person name="Thang M."/>
            <person name="Chan C."/>
        </authorList>
    </citation>
    <scope>NUCLEOTIDE SEQUENCE [LARGE SCALE GENOMIC DNA]</scope>
</reference>
<comment type="similarity">
    <text evidence="2">Belongs to the helicase family.</text>
</comment>
<feature type="compositionally biased region" description="Basic and acidic residues" evidence="4">
    <location>
        <begin position="1111"/>
        <end position="1123"/>
    </location>
</feature>
<keyword evidence="2" id="KW-0547">Nucleotide-binding</keyword>
<keyword evidence="1" id="KW-0862">Zinc</keyword>
<keyword evidence="2" id="KW-0227">DNA damage</keyword>
<feature type="compositionally biased region" description="Low complexity" evidence="4">
    <location>
        <begin position="2350"/>
        <end position="2363"/>
    </location>
</feature>
<evidence type="ECO:0000256" key="1">
    <source>
        <dbReference type="PROSITE-ProRule" id="PRU00042"/>
    </source>
</evidence>
<feature type="domain" description="C2H2-type" evidence="5">
    <location>
        <begin position="2201"/>
        <end position="2234"/>
    </location>
</feature>
<feature type="domain" description="USP" evidence="6">
    <location>
        <begin position="2466"/>
        <end position="2742"/>
    </location>
</feature>
<keyword evidence="1" id="KW-0479">Metal-binding</keyword>
<dbReference type="CDD" id="cd02257">
    <property type="entry name" value="Peptidase_C19"/>
    <property type="match status" value="1"/>
</dbReference>
<evidence type="ECO:0000256" key="4">
    <source>
        <dbReference type="SAM" id="MobiDB-lite"/>
    </source>
</evidence>
<feature type="region of interest" description="Disordered" evidence="4">
    <location>
        <begin position="2255"/>
        <end position="2320"/>
    </location>
</feature>
<dbReference type="Pfam" id="PF05970">
    <property type="entry name" value="PIF1"/>
    <property type="match status" value="1"/>
</dbReference>
<dbReference type="EMBL" id="CAUYUJ010011958">
    <property type="protein sequence ID" value="CAK0832957.1"/>
    <property type="molecule type" value="Genomic_DNA"/>
</dbReference>
<keyword evidence="8" id="KW-1185">Reference proteome</keyword>
<sequence length="2748" mass="301259">MRPEGRVEEEDAAVPSGDVGEIGAATSQLAAVSGDCPEFSREELMSFYDMFTKVDDDGELTFEMTEIIEKMGTQEKYRNELMVRMFAAAHPDVIDFSQDDVFTADQLREFWSAWGRRIQPRGQRGRRVFDVEAAAAVRHEVRLEGESDKAMCARLIVARDDDGAWMYALEDIRKIMGVDKRRLHEAADAAYAAGCPRRPMGKRRAMPMALTEEQTDIFLEMNDEQTTDGKYTYAPVDIMRALGKADYRYPDACAAVGVDPRIELTPEQRALVREMHAAKTPEGGPAHDKGAIMKAVKRRNEHYIAVLAAAGLLPRRPVREPGVFTEEEIATLKELIGLQHPNGTVVYTKDDIMKILRRDTKQFKALCKAAGVDLRRASTSKSQGTVQAEQAETSGCPIRVDEAAWLSWVARWDQDGWSRVCGSCCRKRPPHHCNRPCPDRMMAARMLRARDKSAAAGAVGAAAARVYICDSCYDANEDGVRVSDDVLDAGDVPIAMAGLTQHERRLLALWETNAILVHMPKGGTLAQRGGTFVAPLDAPQAAQILEGDDVHIEKGILWCRVRGCVPGSAIPVRATKIRDALAWLLEHNAHYQDVAVKPRVEKLVEALKVKIQECEEAEIAEAEEAEAREQRQEDATYFTAGGPPPPGASVTEIRGAKGSAEIRMDMEPAVFPHLFPSGAGWCPQECKFADYVSRRLASFDPAFQQDPDYTFYLLETWFRKKISGAASIYVGTRDVPGREAAEKKAYAVLGKVPGTTAFLGQKRSHSVHMMRQLGRPDKFLTLTSHERQPQILAACVTAHLLSINPLICDAERRSAVAEAVRCYVNDPEHKWAADPSRPGTRRLTALQLCQQYPADVEREFNRQLERILGWLTNRRADVGEGCPPFPKPHLRGSSQSKGDSNVAQELTADGPANGEAPPDIDGPACGLDAFTEADWTQWDGQLNEDPPFLVSDFVSRVEWQKRGFPHAHIMLWIQDWGAARDARRAAADADAQPRRCCDPPKEGDSVWRLDSDELERLLDGRATALARPRNLPKAARKWLAQRGDQRCQIIGYMYCDKAKRVMSHREWRDKSARHGLMRKTMKYATTYLVDVLMIQMLEQPIPYKNPGKNAVGDHKFSAVDRENPPAPPHLLPQSGPEPAPPRGEDSAEATGADYGGRPARDQETEFRNAYTKICFATRSLEYDHDQLLGRCHMSHNQQRHLLALALVHETPQPGRQAQPTLRLLTRLALIRGDDLARLYLLYVETEMGGCPVHRMVDIRRKLGYAGGVGSKGGRAEIQELLAVLHSAGMPLRPRDWENGNAESTDDEALGPARPEDVCSVYDVHVRTTAPARHLRVYKDGVMALLTQPLLHKHSPYCGRWSLGRCRWGFPQPQQKRTVKKNQSQLWNNGSKNRYFVRRRDNAAMMGMYNPRILRRWRASMDLQVVENSFAVARYILGYVLKNDTAKDAAAKLQQEVSKLPKGTPVASKGVYRLAYMSTQGRVTSTFEACHMLLGLPVVRISRDFQWIHTGMPETYSAFVPVHLWQTAIKNPEAEQLPEPAPPAVIARYAEWRARKVQEFLAVDEAERTGHVCVPLLVEGRASSASPCEFIDPRELTLFDFVASYKTPYKSDVTLREKPAVVSSKTYDPDADAEAYFYAKLLLHYPWAEFEDESGPEWLVPEDRGSHKSAFTRLVRERGAAAETLQDPEPMEGSERAPDDDGEAAEFAVQRLGAADHFMKSIVFPKLNLAEAALRELRRLNTALVLRSAMQTPGAAMEWEAHRELLRRLRLAAGRAEDELDGDDDSDGDFEAAAGVAPGSSSVFGPVDGGEQALELLFGEGAQRSKQQDIVYWFCDKVQKGCGKSVVIRAVATLLRQGGHGVAIAAPTGCAAFLVNGLTLHQCLHLPITNNSFGHASDAPPPTGPALESLRHFWKPVRALIVDEVSMVSAETLARIDARLQVYKQMPGVPFGGVHLLLCGDLYQLPPPGGRPIFAAEELWKLLTLCELQGNHRAAKDPAYAALLERVRKGQQTEDDMATLQTRVRRPPAGCDAPHLLATRMDVARVNDEQLRAHAEQYGVPIYTVPASDTSKETGMPMELDDGFVDAADTGGLETEAPAMAYVALSRAQTLDDLYLMHLDSKAFVAATGVDYALLQLLVQQAHVASGPDQPDQNWRDCFAPSESVETLEARMEETPPPAFVLNREIALEARAAEERGDAPQHGCSHCGEMFFSEPACKLHQRAYCPLARHARKRPAGAPPLPGPVDPERAVAVLRQVPKGRRRMNDAQSPDEHAARPRPEAAVDGCEEDAESKPDDGADHAKQAALPADASTPAAAPRRRARLADLQRASVELGTAAAAPPARHPPKRPRLASPARAAGSAADGPDGERRAASAAAPVALAAPGGAGSGVDAPPPKVALPGAEGGGGTASAGAAAAAAAPIAPPAAQRGETRAAADGAAGLRGAASDAAPAAPGAGAPPAPPRPAPCPLLNIGNSCYANATLQAIFALDLTAELCGAMPIEDSGDGRLVATFRSAETGRRFAPNLFLDHHHGIQEDAHEFLQHQVLQAAPSWASLCSGMDTPRLCCQHCGLLGRQAPGERFCSLSMMLRAQNDLPLSTARDALMHYLNAQQIVELDDWACKAPQCVARGLAADSPAKVSNISLWPAILVLHLVRWGATGQLESHGVVPDAVLRLPGATYLLRAVVTHEGRSARSGHYVAFVLRAGRWYTCSDRVIRHASARESERFVRDHVAGHTYLLFYEKAALQIPE</sequence>
<accession>A0ABN9SML3</accession>